<dbReference type="EMBL" id="QGHB01000012">
    <property type="protein sequence ID" value="PWK82957.1"/>
    <property type="molecule type" value="Genomic_DNA"/>
</dbReference>
<dbReference type="Proteomes" id="UP000246005">
    <property type="component" value="Unassembled WGS sequence"/>
</dbReference>
<feature type="domain" description="YcxB-like C-terminal" evidence="2">
    <location>
        <begin position="95"/>
        <end position="158"/>
    </location>
</feature>
<reference evidence="3 4" key="1">
    <citation type="submission" date="2018-05" db="EMBL/GenBank/DDBJ databases">
        <title>Genomic Encyclopedia of Type Strains, Phase IV (KMG-IV): sequencing the most valuable type-strain genomes for metagenomic binning, comparative biology and taxonomic classification.</title>
        <authorList>
            <person name="Goeker M."/>
        </authorList>
    </citation>
    <scope>NUCLEOTIDE SEQUENCE [LARGE SCALE GENOMIC DNA]</scope>
    <source>
        <strain evidence="3 4">DSM 45480</strain>
    </source>
</reference>
<name>A0A316HQG5_9PSEU</name>
<evidence type="ECO:0000259" key="2">
    <source>
        <dbReference type="Pfam" id="PF14317"/>
    </source>
</evidence>
<protein>
    <recommendedName>
        <fullName evidence="2">YcxB-like C-terminal domain-containing protein</fullName>
    </recommendedName>
</protein>
<keyword evidence="1" id="KW-0472">Membrane</keyword>
<sequence>MAMSNSVDFKWAPSPADWRASLRAMVPMFKWAPWFAVVLGGFSLVLLFGFDDAMFPVALFGLVCALVIGFMEPVAVWWRFSSDEMISRTVVGSADDQSFRMAVGNEVREEIVWEELPGWTETRQGFVLETLDDGAASLSVPHRAFASDEDLSSFRTLLEQHIGPAKQVSRIGHTGWGSRGAAT</sequence>
<evidence type="ECO:0000313" key="4">
    <source>
        <dbReference type="Proteomes" id="UP000246005"/>
    </source>
</evidence>
<keyword evidence="1" id="KW-0812">Transmembrane</keyword>
<accession>A0A316HQG5</accession>
<proteinExistence type="predicted"/>
<organism evidence="3 4">
    <name type="scientific">Lentzea atacamensis</name>
    <dbReference type="NCBI Taxonomy" id="531938"/>
    <lineage>
        <taxon>Bacteria</taxon>
        <taxon>Bacillati</taxon>
        <taxon>Actinomycetota</taxon>
        <taxon>Actinomycetes</taxon>
        <taxon>Pseudonocardiales</taxon>
        <taxon>Pseudonocardiaceae</taxon>
        <taxon>Lentzea</taxon>
    </lineage>
</organism>
<dbReference type="Pfam" id="PF14317">
    <property type="entry name" value="YcxB"/>
    <property type="match status" value="1"/>
</dbReference>
<evidence type="ECO:0000313" key="3">
    <source>
        <dbReference type="EMBL" id="PWK82957.1"/>
    </source>
</evidence>
<dbReference type="AlphaFoldDB" id="A0A316HQG5"/>
<keyword evidence="1" id="KW-1133">Transmembrane helix</keyword>
<feature type="transmembrane region" description="Helical" evidence="1">
    <location>
        <begin position="56"/>
        <end position="78"/>
    </location>
</feature>
<dbReference type="InterPro" id="IPR025588">
    <property type="entry name" value="YcxB-like_C"/>
</dbReference>
<feature type="transmembrane region" description="Helical" evidence="1">
    <location>
        <begin position="31"/>
        <end position="50"/>
    </location>
</feature>
<comment type="caution">
    <text evidence="3">The sequence shown here is derived from an EMBL/GenBank/DDBJ whole genome shotgun (WGS) entry which is preliminary data.</text>
</comment>
<gene>
    <name evidence="3" type="ORF">C8D88_112208</name>
</gene>
<evidence type="ECO:0000256" key="1">
    <source>
        <dbReference type="SAM" id="Phobius"/>
    </source>
</evidence>